<evidence type="ECO:0000313" key="2">
    <source>
        <dbReference type="Proteomes" id="UP000827976"/>
    </source>
</evidence>
<sequence length="75" mass="8481">MPGFISFSIQPLLFCSRTSARPFPFSLSLQHSSRTSARLQPFSLSLRELSRLLVTDRIDVASHWYNLDRINGLAG</sequence>
<reference evidence="2" key="1">
    <citation type="journal article" date="2022" name="Nat. Commun.">
        <title>Chromosome evolution and the genetic basis of agronomically important traits in greater yam.</title>
        <authorList>
            <person name="Bredeson J.V."/>
            <person name="Lyons J.B."/>
            <person name="Oniyinde I.O."/>
            <person name="Okereke N.R."/>
            <person name="Kolade O."/>
            <person name="Nnabue I."/>
            <person name="Nwadili C.O."/>
            <person name="Hribova E."/>
            <person name="Parker M."/>
            <person name="Nwogha J."/>
            <person name="Shu S."/>
            <person name="Carlson J."/>
            <person name="Kariba R."/>
            <person name="Muthemba S."/>
            <person name="Knop K."/>
            <person name="Barton G.J."/>
            <person name="Sherwood A.V."/>
            <person name="Lopez-Montes A."/>
            <person name="Asiedu R."/>
            <person name="Jamnadass R."/>
            <person name="Muchugi A."/>
            <person name="Goodstein D."/>
            <person name="Egesi C.N."/>
            <person name="Featherston J."/>
            <person name="Asfaw A."/>
            <person name="Simpson G.G."/>
            <person name="Dolezel J."/>
            <person name="Hendre P.S."/>
            <person name="Van Deynze A."/>
            <person name="Kumar P.L."/>
            <person name="Obidiegwu J.E."/>
            <person name="Bhattacharjee R."/>
            <person name="Rokhsar D.S."/>
        </authorList>
    </citation>
    <scope>NUCLEOTIDE SEQUENCE [LARGE SCALE GENOMIC DNA]</scope>
    <source>
        <strain evidence="2">cv. TDa95/00328</strain>
    </source>
</reference>
<keyword evidence="2" id="KW-1185">Reference proteome</keyword>
<dbReference type="EMBL" id="CM037015">
    <property type="protein sequence ID" value="KAH7683768.1"/>
    <property type="molecule type" value="Genomic_DNA"/>
</dbReference>
<organism evidence="1 2">
    <name type="scientific">Dioscorea alata</name>
    <name type="common">Purple yam</name>
    <dbReference type="NCBI Taxonomy" id="55571"/>
    <lineage>
        <taxon>Eukaryota</taxon>
        <taxon>Viridiplantae</taxon>
        <taxon>Streptophyta</taxon>
        <taxon>Embryophyta</taxon>
        <taxon>Tracheophyta</taxon>
        <taxon>Spermatophyta</taxon>
        <taxon>Magnoliopsida</taxon>
        <taxon>Liliopsida</taxon>
        <taxon>Dioscoreales</taxon>
        <taxon>Dioscoreaceae</taxon>
        <taxon>Dioscorea</taxon>
    </lineage>
</organism>
<comment type="caution">
    <text evidence="1">The sequence shown here is derived from an EMBL/GenBank/DDBJ whole genome shotgun (WGS) entry which is preliminary data.</text>
</comment>
<gene>
    <name evidence="1" type="ORF">IHE45_05G204000</name>
</gene>
<name>A0ACB7W8L0_DIOAL</name>
<evidence type="ECO:0000313" key="1">
    <source>
        <dbReference type="EMBL" id="KAH7683768.1"/>
    </source>
</evidence>
<accession>A0ACB7W8L0</accession>
<proteinExistence type="predicted"/>
<dbReference type="Proteomes" id="UP000827976">
    <property type="component" value="Chromosome 5"/>
</dbReference>
<protein>
    <submittedName>
        <fullName evidence="1">Uncharacterized protein</fullName>
    </submittedName>
</protein>